<dbReference type="AlphaFoldDB" id="A0A6A6DAW4"/>
<dbReference type="Proteomes" id="UP000800200">
    <property type="component" value="Unassembled WGS sequence"/>
</dbReference>
<accession>A0A6A6DAW4</accession>
<organism evidence="1 2">
    <name type="scientific">Zopfia rhizophila CBS 207.26</name>
    <dbReference type="NCBI Taxonomy" id="1314779"/>
    <lineage>
        <taxon>Eukaryota</taxon>
        <taxon>Fungi</taxon>
        <taxon>Dikarya</taxon>
        <taxon>Ascomycota</taxon>
        <taxon>Pezizomycotina</taxon>
        <taxon>Dothideomycetes</taxon>
        <taxon>Dothideomycetes incertae sedis</taxon>
        <taxon>Zopfiaceae</taxon>
        <taxon>Zopfia</taxon>
    </lineage>
</organism>
<protein>
    <recommendedName>
        <fullName evidence="3">Fungal-type protein kinase domain-containing protein</fullName>
    </recommendedName>
</protein>
<evidence type="ECO:0008006" key="3">
    <source>
        <dbReference type="Google" id="ProtNLM"/>
    </source>
</evidence>
<proteinExistence type="predicted"/>
<dbReference type="OrthoDB" id="3942694at2759"/>
<evidence type="ECO:0000313" key="1">
    <source>
        <dbReference type="EMBL" id="KAF2175339.1"/>
    </source>
</evidence>
<reference evidence="1" key="1">
    <citation type="journal article" date="2020" name="Stud. Mycol.">
        <title>101 Dothideomycetes genomes: a test case for predicting lifestyles and emergence of pathogens.</title>
        <authorList>
            <person name="Haridas S."/>
            <person name="Albert R."/>
            <person name="Binder M."/>
            <person name="Bloem J."/>
            <person name="Labutti K."/>
            <person name="Salamov A."/>
            <person name="Andreopoulos B."/>
            <person name="Baker S."/>
            <person name="Barry K."/>
            <person name="Bills G."/>
            <person name="Bluhm B."/>
            <person name="Cannon C."/>
            <person name="Castanera R."/>
            <person name="Culley D."/>
            <person name="Daum C."/>
            <person name="Ezra D."/>
            <person name="Gonzalez J."/>
            <person name="Henrissat B."/>
            <person name="Kuo A."/>
            <person name="Liang C."/>
            <person name="Lipzen A."/>
            <person name="Lutzoni F."/>
            <person name="Magnuson J."/>
            <person name="Mondo S."/>
            <person name="Nolan M."/>
            <person name="Ohm R."/>
            <person name="Pangilinan J."/>
            <person name="Park H.-J."/>
            <person name="Ramirez L."/>
            <person name="Alfaro M."/>
            <person name="Sun H."/>
            <person name="Tritt A."/>
            <person name="Yoshinaga Y."/>
            <person name="Zwiers L.-H."/>
            <person name="Turgeon B."/>
            <person name="Goodwin S."/>
            <person name="Spatafora J."/>
            <person name="Crous P."/>
            <person name="Grigoriev I."/>
        </authorList>
    </citation>
    <scope>NUCLEOTIDE SEQUENCE</scope>
    <source>
        <strain evidence="1">CBS 207.26</strain>
    </source>
</reference>
<gene>
    <name evidence="1" type="ORF">K469DRAFT_611132</name>
</gene>
<keyword evidence="2" id="KW-1185">Reference proteome</keyword>
<name>A0A6A6DAW4_9PEZI</name>
<sequence length="194" mass="21935">MSLVTTEFLRALYNEAQSGTYEHTSISFWGYLLSKVYFAEDHFYVDAQKPASPNDPLRRVDEQVKYFEKGTLKTRILCFHEGKKPSANTDDMQVVEGQAFEACATYCDFAGINHVYALTTIGTLARTWKYSHGTRQLEPLFGSAGLLNRAAYVDADSAHASQLDQTFRHMKMIPPSEVAELQQPRHHVYATGSR</sequence>
<dbReference type="EMBL" id="ML994736">
    <property type="protein sequence ID" value="KAF2175339.1"/>
    <property type="molecule type" value="Genomic_DNA"/>
</dbReference>
<evidence type="ECO:0000313" key="2">
    <source>
        <dbReference type="Proteomes" id="UP000800200"/>
    </source>
</evidence>